<accession>A0ABV3BJA7</accession>
<dbReference type="GO" id="GO:0016787">
    <property type="term" value="F:hydrolase activity"/>
    <property type="evidence" value="ECO:0007669"/>
    <property type="project" value="UniProtKB-KW"/>
</dbReference>
<evidence type="ECO:0000259" key="2">
    <source>
        <dbReference type="Pfam" id="PF12697"/>
    </source>
</evidence>
<keyword evidence="3" id="KW-0378">Hydrolase</keyword>
<dbReference type="Proteomes" id="UP001551176">
    <property type="component" value="Unassembled WGS sequence"/>
</dbReference>
<gene>
    <name evidence="3" type="ORF">ABZ921_10760</name>
</gene>
<reference evidence="3 4" key="1">
    <citation type="submission" date="2024-06" db="EMBL/GenBank/DDBJ databases">
        <title>The Natural Products Discovery Center: Release of the First 8490 Sequenced Strains for Exploring Actinobacteria Biosynthetic Diversity.</title>
        <authorList>
            <person name="Kalkreuter E."/>
            <person name="Kautsar S.A."/>
            <person name="Yang D."/>
            <person name="Bader C.D."/>
            <person name="Teijaro C.N."/>
            <person name="Fluegel L."/>
            <person name="Davis C.M."/>
            <person name="Simpson J.R."/>
            <person name="Lauterbach L."/>
            <person name="Steele A.D."/>
            <person name="Gui C."/>
            <person name="Meng S."/>
            <person name="Li G."/>
            <person name="Viehrig K."/>
            <person name="Ye F."/>
            <person name="Su P."/>
            <person name="Kiefer A.F."/>
            <person name="Nichols A."/>
            <person name="Cepeda A.J."/>
            <person name="Yan W."/>
            <person name="Fan B."/>
            <person name="Jiang Y."/>
            <person name="Adhikari A."/>
            <person name="Zheng C.-J."/>
            <person name="Schuster L."/>
            <person name="Cowan T.M."/>
            <person name="Smanski M.J."/>
            <person name="Chevrette M.G."/>
            <person name="De Carvalho L.P.S."/>
            <person name="Shen B."/>
        </authorList>
    </citation>
    <scope>NUCLEOTIDE SEQUENCE [LARGE SCALE GENOMIC DNA]</scope>
    <source>
        <strain evidence="3 4">NPDC046838</strain>
    </source>
</reference>
<sequence length="311" mass="33448">MTNSRMTNNSTTSARPAPPVGGFQEIDDRKVFVHRSGSGGPAVVFLPGAGAVGLDYFGVQESVAQFTTAVTYDRGGTGYSDPVPLPRSAAVVAAELRELLRAQHIAAPYILVPHSLGGLYAHRFAQLYPQDVAGLVSLDALHRDWDDFMPATATLTAVERMAPGREQLEQMRPALREMRAELLADYPEHVRQALTEAKESGEWAEAGIAERTGLADLATELRAGPDLPDVPVVALTVVGADPAQKALAAERTWQEMNDGKTRMDAALVGAVTHGEQRVISDTAHHRLCFDRPDAVVGAVRDVIARAQLKND</sequence>
<feature type="compositionally biased region" description="Low complexity" evidence="1">
    <location>
        <begin position="1"/>
        <end position="13"/>
    </location>
</feature>
<dbReference type="Pfam" id="PF12697">
    <property type="entry name" value="Abhydrolase_6"/>
    <property type="match status" value="1"/>
</dbReference>
<dbReference type="SUPFAM" id="SSF53474">
    <property type="entry name" value="alpha/beta-Hydrolases"/>
    <property type="match status" value="1"/>
</dbReference>
<dbReference type="InterPro" id="IPR000073">
    <property type="entry name" value="AB_hydrolase_1"/>
</dbReference>
<evidence type="ECO:0000256" key="1">
    <source>
        <dbReference type="SAM" id="MobiDB-lite"/>
    </source>
</evidence>
<name>A0ABV3BJA7_9ACTN</name>
<protein>
    <submittedName>
        <fullName evidence="3">Alpha/beta hydrolase</fullName>
    </submittedName>
</protein>
<feature type="domain" description="AB hydrolase-1" evidence="2">
    <location>
        <begin position="43"/>
        <end position="297"/>
    </location>
</feature>
<dbReference type="Gene3D" id="3.40.50.1820">
    <property type="entry name" value="alpha/beta hydrolase"/>
    <property type="match status" value="1"/>
</dbReference>
<dbReference type="InterPro" id="IPR050266">
    <property type="entry name" value="AB_hydrolase_sf"/>
</dbReference>
<dbReference type="PANTHER" id="PTHR43798">
    <property type="entry name" value="MONOACYLGLYCEROL LIPASE"/>
    <property type="match status" value="1"/>
</dbReference>
<keyword evidence="4" id="KW-1185">Reference proteome</keyword>
<dbReference type="RefSeq" id="WP_359347086.1">
    <property type="nucleotide sequence ID" value="NZ_JBEYXV010000004.1"/>
</dbReference>
<evidence type="ECO:0000313" key="3">
    <source>
        <dbReference type="EMBL" id="MEU6821101.1"/>
    </source>
</evidence>
<dbReference type="PANTHER" id="PTHR43798:SF33">
    <property type="entry name" value="HYDROLASE, PUTATIVE (AFU_ORTHOLOGUE AFUA_2G14860)-RELATED"/>
    <property type="match status" value="1"/>
</dbReference>
<feature type="region of interest" description="Disordered" evidence="1">
    <location>
        <begin position="1"/>
        <end position="22"/>
    </location>
</feature>
<organism evidence="3 4">
    <name type="scientific">Streptomyces atriruber</name>
    <dbReference type="NCBI Taxonomy" id="545121"/>
    <lineage>
        <taxon>Bacteria</taxon>
        <taxon>Bacillati</taxon>
        <taxon>Actinomycetota</taxon>
        <taxon>Actinomycetes</taxon>
        <taxon>Kitasatosporales</taxon>
        <taxon>Streptomycetaceae</taxon>
        <taxon>Streptomyces</taxon>
    </lineage>
</organism>
<evidence type="ECO:0000313" key="4">
    <source>
        <dbReference type="Proteomes" id="UP001551176"/>
    </source>
</evidence>
<dbReference type="EMBL" id="JBEYXV010000004">
    <property type="protein sequence ID" value="MEU6821101.1"/>
    <property type="molecule type" value="Genomic_DNA"/>
</dbReference>
<proteinExistence type="predicted"/>
<dbReference type="InterPro" id="IPR029058">
    <property type="entry name" value="AB_hydrolase_fold"/>
</dbReference>
<comment type="caution">
    <text evidence="3">The sequence shown here is derived from an EMBL/GenBank/DDBJ whole genome shotgun (WGS) entry which is preliminary data.</text>
</comment>